<keyword evidence="3" id="KW-1185">Reference proteome</keyword>
<feature type="region of interest" description="Disordered" evidence="1">
    <location>
        <begin position="223"/>
        <end position="252"/>
    </location>
</feature>
<dbReference type="AlphaFoldDB" id="R1FZG7"/>
<name>R1FZG7_9PSEU</name>
<evidence type="ECO:0008006" key="4">
    <source>
        <dbReference type="Google" id="ProtNLM"/>
    </source>
</evidence>
<dbReference type="Proteomes" id="UP000014139">
    <property type="component" value="Unassembled WGS sequence"/>
</dbReference>
<sequence>MSIATAALVLAACDPGPGGTPPTAPATLTAPVTDIAQLVAAARAGIAEAPSATFGMAAVLGTDTKESTGSLSFDGRTSSLTMVVDGSEVRVIGRKTFTHTASLPGKEWIGTDPDSTDPILRAAGAAVPVIVKLPDLGRALEEIERTGRLVSADQTRLEAGPVNHYVLELDAAKAPELFPEFAEPPVDGKPAKITTAKLPAELWLDAARRPVRFAVDLTAGAPAGAHGDPTLRATTDYRDWGKPVDIQPPPADQVVDLGELMKKMGT</sequence>
<evidence type="ECO:0000256" key="1">
    <source>
        <dbReference type="SAM" id="MobiDB-lite"/>
    </source>
</evidence>
<protein>
    <recommendedName>
        <fullName evidence="4">Lipoprotein</fullName>
    </recommendedName>
</protein>
<organism evidence="2 3">
    <name type="scientific">Amycolatopsis vancoresmycina DSM 44592</name>
    <dbReference type="NCBI Taxonomy" id="1292037"/>
    <lineage>
        <taxon>Bacteria</taxon>
        <taxon>Bacillati</taxon>
        <taxon>Actinomycetota</taxon>
        <taxon>Actinomycetes</taxon>
        <taxon>Pseudonocardiales</taxon>
        <taxon>Pseudonocardiaceae</taxon>
        <taxon>Amycolatopsis</taxon>
    </lineage>
</organism>
<proteinExistence type="predicted"/>
<dbReference type="EMBL" id="AOUO01000482">
    <property type="protein sequence ID" value="EOD64748.1"/>
    <property type="molecule type" value="Genomic_DNA"/>
</dbReference>
<comment type="caution">
    <text evidence="2">The sequence shown here is derived from an EMBL/GenBank/DDBJ whole genome shotgun (WGS) entry which is preliminary data.</text>
</comment>
<dbReference type="Gene3D" id="2.50.20.20">
    <property type="match status" value="1"/>
</dbReference>
<evidence type="ECO:0000313" key="3">
    <source>
        <dbReference type="Proteomes" id="UP000014139"/>
    </source>
</evidence>
<reference evidence="2 3" key="1">
    <citation type="submission" date="2013-02" db="EMBL/GenBank/DDBJ databases">
        <title>Draft genome sequence of Amycolatopsis vancoresmycina strain DSM 44592T.</title>
        <authorList>
            <person name="Kumar S."/>
            <person name="Kaur N."/>
            <person name="Kaur C."/>
            <person name="Raghava G.P.S."/>
            <person name="Mayilraj S."/>
        </authorList>
    </citation>
    <scope>NUCLEOTIDE SEQUENCE [LARGE SCALE GENOMIC DNA]</scope>
    <source>
        <strain evidence="2 3">DSM 44592</strain>
    </source>
</reference>
<dbReference type="PATRIC" id="fig|1292037.4.peg.5699"/>
<evidence type="ECO:0000313" key="2">
    <source>
        <dbReference type="EMBL" id="EOD64748.1"/>
    </source>
</evidence>
<gene>
    <name evidence="2" type="ORF">H480_30291</name>
</gene>
<accession>R1FZG7</accession>